<dbReference type="SUPFAM" id="SSF103481">
    <property type="entry name" value="Multidrug resistance efflux transporter EmrE"/>
    <property type="match status" value="2"/>
</dbReference>
<feature type="transmembrane region" description="Helical" evidence="1">
    <location>
        <begin position="159"/>
        <end position="178"/>
    </location>
</feature>
<name>A0A2T7ULQ9_9RHOB</name>
<gene>
    <name evidence="3" type="ORF">DDE23_20435</name>
</gene>
<keyword evidence="4" id="KW-1185">Reference proteome</keyword>
<feature type="transmembrane region" description="Helical" evidence="1">
    <location>
        <begin position="105"/>
        <end position="123"/>
    </location>
</feature>
<evidence type="ECO:0000259" key="2">
    <source>
        <dbReference type="Pfam" id="PF00892"/>
    </source>
</evidence>
<evidence type="ECO:0000256" key="1">
    <source>
        <dbReference type="SAM" id="Phobius"/>
    </source>
</evidence>
<dbReference type="GO" id="GO:0016020">
    <property type="term" value="C:membrane"/>
    <property type="evidence" value="ECO:0007669"/>
    <property type="project" value="InterPro"/>
</dbReference>
<dbReference type="OrthoDB" id="7818056at2"/>
<dbReference type="PANTHER" id="PTHR22911">
    <property type="entry name" value="ACYL-MALONYL CONDENSING ENZYME-RELATED"/>
    <property type="match status" value="1"/>
</dbReference>
<dbReference type="PANTHER" id="PTHR22911:SF103">
    <property type="entry name" value="BLR2811 PROTEIN"/>
    <property type="match status" value="1"/>
</dbReference>
<feature type="transmembrane region" description="Helical" evidence="1">
    <location>
        <begin position="12"/>
        <end position="31"/>
    </location>
</feature>
<proteinExistence type="predicted"/>
<dbReference type="Pfam" id="PF00892">
    <property type="entry name" value="EamA"/>
    <property type="match status" value="2"/>
</dbReference>
<feature type="transmembrane region" description="Helical" evidence="1">
    <location>
        <begin position="43"/>
        <end position="65"/>
    </location>
</feature>
<keyword evidence="1" id="KW-0472">Membrane</keyword>
<dbReference type="InterPro" id="IPR037185">
    <property type="entry name" value="EmrE-like"/>
</dbReference>
<keyword evidence="1" id="KW-0812">Transmembrane</keyword>
<dbReference type="AlphaFoldDB" id="A0A2T7ULQ9"/>
<evidence type="ECO:0000313" key="3">
    <source>
        <dbReference type="EMBL" id="PVE45633.1"/>
    </source>
</evidence>
<organism evidence="3 4">
    <name type="scientific">Pararhodobacter aggregans</name>
    <dbReference type="NCBI Taxonomy" id="404875"/>
    <lineage>
        <taxon>Bacteria</taxon>
        <taxon>Pseudomonadati</taxon>
        <taxon>Pseudomonadota</taxon>
        <taxon>Alphaproteobacteria</taxon>
        <taxon>Rhodobacterales</taxon>
        <taxon>Paracoccaceae</taxon>
        <taxon>Pararhodobacter</taxon>
    </lineage>
</organism>
<dbReference type="Proteomes" id="UP000244810">
    <property type="component" value="Unassembled WGS sequence"/>
</dbReference>
<feature type="transmembrane region" description="Helical" evidence="1">
    <location>
        <begin position="77"/>
        <end position="99"/>
    </location>
</feature>
<dbReference type="InterPro" id="IPR000620">
    <property type="entry name" value="EamA_dom"/>
</dbReference>
<feature type="transmembrane region" description="Helical" evidence="1">
    <location>
        <begin position="135"/>
        <end position="153"/>
    </location>
</feature>
<feature type="transmembrane region" description="Helical" evidence="1">
    <location>
        <begin position="190"/>
        <end position="211"/>
    </location>
</feature>
<feature type="domain" description="EamA" evidence="2">
    <location>
        <begin position="159"/>
        <end position="288"/>
    </location>
</feature>
<evidence type="ECO:0000313" key="4">
    <source>
        <dbReference type="Proteomes" id="UP000244810"/>
    </source>
</evidence>
<dbReference type="RefSeq" id="WP_107754945.1">
    <property type="nucleotide sequence ID" value="NZ_QBKF01000018.1"/>
</dbReference>
<feature type="transmembrane region" description="Helical" evidence="1">
    <location>
        <begin position="217"/>
        <end position="239"/>
    </location>
</feature>
<comment type="caution">
    <text evidence="3">The sequence shown here is derived from an EMBL/GenBank/DDBJ whole genome shotgun (WGS) entry which is preliminary data.</text>
</comment>
<dbReference type="EMBL" id="QDDR01000013">
    <property type="protein sequence ID" value="PVE45633.1"/>
    <property type="molecule type" value="Genomic_DNA"/>
</dbReference>
<reference evidence="3 4" key="1">
    <citation type="journal article" date="2011" name="Syst. Appl. Microbiol.">
        <title>Defluviimonas denitrificans gen. nov., sp. nov., and Pararhodobacter aggregans gen. nov., sp. nov., non-phototrophic Rhodobacteraceae from the biofilter of a marine aquaculture.</title>
        <authorList>
            <person name="Foesel B.U."/>
            <person name="Drake H.L."/>
            <person name="Schramm A."/>
        </authorList>
    </citation>
    <scope>NUCLEOTIDE SEQUENCE [LARGE SCALE GENOMIC DNA]</scope>
    <source>
        <strain evidence="3 4">D1-19</strain>
    </source>
</reference>
<feature type="domain" description="EamA" evidence="2">
    <location>
        <begin position="17"/>
        <end position="149"/>
    </location>
</feature>
<accession>A0A2T7ULQ9</accession>
<dbReference type="Gene3D" id="1.10.3730.20">
    <property type="match status" value="2"/>
</dbReference>
<keyword evidence="1" id="KW-1133">Transmembrane helix</keyword>
<protein>
    <submittedName>
        <fullName evidence="3">EamA/RhaT family transporter</fullName>
    </submittedName>
</protein>
<feature type="transmembrane region" description="Helical" evidence="1">
    <location>
        <begin position="273"/>
        <end position="290"/>
    </location>
</feature>
<sequence length="345" mass="36448">MSHSDSDAPIRAASGPIGPVMALGSFALYATHDVLIRILGESYSVFQIMFFMGLMSFPLLVLMLIRDPEPGTLRAVHPGWSAARTGCVVISAGGAFYAFTVLPLTQVYAVLFASPLLVTLLAIPMLGEKVGIHRGLAVAVGLAGVLVVLRPGGGEALGLGHLAALASAMTAAMNGVIVRKIGRDERPAVLLLYPMLANVVIMAATLPLVYVPMELPHLGIVALIALLAFGAMNLSIGAYRRAEAALVAPMQYSQIVWATLYGALLFGESPDRWTVAGAALIIASGLYIVFRESRRDVSANRPVQSTRLRNESVAAPRPVMPDEDRGEALADAMAEAIAEAENPLR</sequence>